<feature type="compositionally biased region" description="Polar residues" evidence="1">
    <location>
        <begin position="546"/>
        <end position="555"/>
    </location>
</feature>
<evidence type="ECO:0000313" key="3">
    <source>
        <dbReference type="Proteomes" id="UP000193467"/>
    </source>
</evidence>
<evidence type="ECO:0000256" key="1">
    <source>
        <dbReference type="SAM" id="MobiDB-lite"/>
    </source>
</evidence>
<proteinExistence type="predicted"/>
<protein>
    <recommendedName>
        <fullName evidence="4">Proteophosphoglycan ppg4</fullName>
    </recommendedName>
</protein>
<evidence type="ECO:0000313" key="2">
    <source>
        <dbReference type="EMBL" id="ORY66661.1"/>
    </source>
</evidence>
<feature type="compositionally biased region" description="Low complexity" evidence="1">
    <location>
        <begin position="503"/>
        <end position="517"/>
    </location>
</feature>
<dbReference type="OrthoDB" id="2537107at2759"/>
<feature type="compositionally biased region" description="Acidic residues" evidence="1">
    <location>
        <begin position="352"/>
        <end position="364"/>
    </location>
</feature>
<feature type="compositionally biased region" description="Low complexity" evidence="1">
    <location>
        <begin position="666"/>
        <end position="685"/>
    </location>
</feature>
<feature type="compositionally biased region" description="Acidic residues" evidence="1">
    <location>
        <begin position="239"/>
        <end position="268"/>
    </location>
</feature>
<feature type="compositionally biased region" description="Low complexity" evidence="1">
    <location>
        <begin position="300"/>
        <end position="313"/>
    </location>
</feature>
<feature type="compositionally biased region" description="Low complexity" evidence="1">
    <location>
        <begin position="726"/>
        <end position="737"/>
    </location>
</feature>
<dbReference type="EMBL" id="MCGR01000063">
    <property type="protein sequence ID" value="ORY66661.1"/>
    <property type="molecule type" value="Genomic_DNA"/>
</dbReference>
<evidence type="ECO:0008006" key="4">
    <source>
        <dbReference type="Google" id="ProtNLM"/>
    </source>
</evidence>
<dbReference type="InParanoid" id="A0A1Y2E541"/>
<sequence>MSSRLIGDPFPAPTRHLIKRVEPPSALSLLPPVEIHSSESTYSPHQALNSPSDSSGNEDIYTPPSPSPNRRSFRAPSPARFRDFVASESASSSPDKNARGLPQPADGSPRSLYGESPKKRAMGPEQIIGMVEDSADEGIVEARGATTDLAALLSDLDETQDLNASVGSTTRSSPQKFRDNYADLSASLRQHLPKVESVESLRSTVSDVPDDLQQLIRSVSDHISEVEVSAIYGIRDQDELDEAPFDFDDVEEAEPFGDEYSSEEASSDEEGHPSLALHRFENTDDFLDVYVNEGSGGSTTGPLSSASPTATSSEGEDSTAESFEGHISTAAMALREMLSGSGPGQPVLAPTSEEDEIEAEEEDEQPRFRDSVREYLEMERPTVGEKMLDRLDGGVSLTSLVQADSPAPSDELSHHYSQSQPHHLRNQSIVSSSEGSSECGMGSPTPASGQALLRHSMVRYSQDRSRRQPHRRGPSIQSIADSSESEFEGPPADELTSISFAQSSRSTNLSISSLHSSPCPPPRSHRIPMLTRQPPAIPDFRFPPLSATSSANSTIRGPKDGAGSPWTQTHSSSSPTKSKSSSSPFKKLFNPLEEFKARGAGKRESGSASEEDSTGEIQLQEALAAPSPRFVRPLQPTKIVPRPRPLSTQSLSNVFVPPDTPPPSSPSISASDSDRSSQFSAFRSSFDLDRQHPPVVAVRSKGHSRQVSRSSSIIRETIEEDERETLASPASSPTAELPLPPPISPIVLDFHRPLEPIEEPASPPRVIQIVDVEEEKEPVKQQVAPASPQTFNLSFAPAPRFVPQDDGDELEEQFDEVYALMDDDLTQTVMRNYVHFHYEAEMEIRRSQTLWPDTDASREALAHFKRPTTTHDILQYLFDSQNRFHSRAYHHSTVSLVGFPSPDIYPSQAMSPPTPMVSSDGSNSKEPPDVPTEVSPPSPSPLPARKIRMPLGAKPVNRQLVLTKSTSSPKKEEALSPFTALPPKLGFKMRGLRSKLAASPVKTVDVGFLGGGKPVTKRRKDQFDAARRKLEGVGNVEEQRSDGESESENSGVLEAKGEEGSIGFARTPKLTTTRPRVRRRQGLSMLR</sequence>
<feature type="region of interest" description="Disordered" evidence="1">
    <location>
        <begin position="399"/>
        <end position="740"/>
    </location>
</feature>
<feature type="compositionally biased region" description="Low complexity" evidence="1">
    <location>
        <begin position="68"/>
        <end position="79"/>
    </location>
</feature>
<feature type="region of interest" description="Disordered" evidence="1">
    <location>
        <begin position="1009"/>
        <end position="1087"/>
    </location>
</feature>
<feature type="compositionally biased region" description="Polar residues" evidence="1">
    <location>
        <begin position="38"/>
        <end position="57"/>
    </location>
</feature>
<feature type="region of interest" description="Disordered" evidence="1">
    <location>
        <begin position="30"/>
        <end position="125"/>
    </location>
</feature>
<accession>A0A1Y2E541</accession>
<feature type="region of interest" description="Disordered" evidence="1">
    <location>
        <begin position="239"/>
        <end position="370"/>
    </location>
</feature>
<dbReference type="Proteomes" id="UP000193467">
    <property type="component" value="Unassembled WGS sequence"/>
</dbReference>
<organism evidence="2 3">
    <name type="scientific">Leucosporidium creatinivorum</name>
    <dbReference type="NCBI Taxonomy" id="106004"/>
    <lineage>
        <taxon>Eukaryota</taxon>
        <taxon>Fungi</taxon>
        <taxon>Dikarya</taxon>
        <taxon>Basidiomycota</taxon>
        <taxon>Pucciniomycotina</taxon>
        <taxon>Microbotryomycetes</taxon>
        <taxon>Leucosporidiales</taxon>
        <taxon>Leucosporidium</taxon>
    </lineage>
</organism>
<reference evidence="2" key="1">
    <citation type="submission" date="2016-07" db="EMBL/GenBank/DDBJ databases">
        <title>Pervasive Adenine N6-methylation of Active Genes in Fungi.</title>
        <authorList>
            <consortium name="DOE Joint Genome Institute"/>
            <person name="Mondo S.J."/>
            <person name="Dannebaum R.O."/>
            <person name="Kuo R.C."/>
            <person name="Labutti K."/>
            <person name="Haridas S."/>
            <person name="Kuo A."/>
            <person name="Salamov A."/>
            <person name="Ahrendt S.R."/>
            <person name="Lipzen A."/>
            <person name="Sullivan W."/>
            <person name="Andreopoulos W.B."/>
            <person name="Clum A."/>
            <person name="Lindquist E."/>
            <person name="Daum C."/>
            <person name="Ramamoorthy G.K."/>
            <person name="Gryganskyi A."/>
            <person name="Culley D."/>
            <person name="Magnuson J.K."/>
            <person name="James T.Y."/>
            <person name="O'Malley M.A."/>
            <person name="Stajich J.E."/>
            <person name="Spatafora J.W."/>
            <person name="Visel A."/>
            <person name="Grigoriev I.V."/>
        </authorList>
    </citation>
    <scope>NUCLEOTIDE SEQUENCE [LARGE SCALE GENOMIC DNA]</scope>
    <source>
        <strain evidence="2">62-1032</strain>
    </source>
</reference>
<feature type="compositionally biased region" description="Polar residues" evidence="1">
    <location>
        <begin position="908"/>
        <end position="925"/>
    </location>
</feature>
<feature type="compositionally biased region" description="Low complexity" evidence="1">
    <location>
        <begin position="431"/>
        <end position="443"/>
    </location>
</feature>
<dbReference type="AlphaFoldDB" id="A0A1Y2E541"/>
<keyword evidence="3" id="KW-1185">Reference proteome</keyword>
<gene>
    <name evidence="2" type="ORF">BCR35DRAFT_308537</name>
</gene>
<name>A0A1Y2E541_9BASI</name>
<feature type="compositionally biased region" description="Low complexity" evidence="1">
    <location>
        <begin position="571"/>
        <end position="587"/>
    </location>
</feature>
<comment type="caution">
    <text evidence="2">The sequence shown here is derived from an EMBL/GenBank/DDBJ whole genome shotgun (WGS) entry which is preliminary data.</text>
</comment>
<feature type="compositionally biased region" description="Basic and acidic residues" evidence="1">
    <location>
        <begin position="593"/>
        <end position="605"/>
    </location>
</feature>
<feature type="compositionally biased region" description="Polar residues" evidence="1">
    <location>
        <begin position="415"/>
        <end position="430"/>
    </location>
</feature>
<feature type="compositionally biased region" description="Basic and acidic residues" evidence="1">
    <location>
        <begin position="1021"/>
        <end position="1043"/>
    </location>
</feature>
<feature type="region of interest" description="Disordered" evidence="1">
    <location>
        <begin position="906"/>
        <end position="944"/>
    </location>
</feature>